<dbReference type="Proteomes" id="UP000244523">
    <property type="component" value="Unassembled WGS sequence"/>
</dbReference>
<proteinExistence type="predicted"/>
<feature type="domain" description="GGDEF" evidence="7">
    <location>
        <begin position="507"/>
        <end position="641"/>
    </location>
</feature>
<evidence type="ECO:0000259" key="7">
    <source>
        <dbReference type="PROSITE" id="PS50887"/>
    </source>
</evidence>
<keyword evidence="4 5" id="KW-0472">Membrane</keyword>
<gene>
    <name evidence="8" type="ORF">C8N45_11585</name>
</gene>
<dbReference type="InterPro" id="IPR050706">
    <property type="entry name" value="Cyclic-di-GMP_PDE-like"/>
</dbReference>
<dbReference type="OrthoDB" id="9814202at2"/>
<dbReference type="InterPro" id="IPR035919">
    <property type="entry name" value="EAL_sf"/>
</dbReference>
<dbReference type="Pfam" id="PF00563">
    <property type="entry name" value="EAL"/>
    <property type="match status" value="1"/>
</dbReference>
<dbReference type="Pfam" id="PF00990">
    <property type="entry name" value="GGDEF"/>
    <property type="match status" value="1"/>
</dbReference>
<evidence type="ECO:0000313" key="9">
    <source>
        <dbReference type="Proteomes" id="UP000244523"/>
    </source>
</evidence>
<dbReference type="InterPro" id="IPR000160">
    <property type="entry name" value="GGDEF_dom"/>
</dbReference>
<feature type="transmembrane region" description="Helical" evidence="5">
    <location>
        <begin position="198"/>
        <end position="218"/>
    </location>
</feature>
<keyword evidence="3 5" id="KW-1133">Transmembrane helix</keyword>
<feature type="transmembrane region" description="Helical" evidence="5">
    <location>
        <begin position="285"/>
        <end position="302"/>
    </location>
</feature>
<dbReference type="GO" id="GO:0071111">
    <property type="term" value="F:cyclic-guanylate-specific phosphodiesterase activity"/>
    <property type="evidence" value="ECO:0007669"/>
    <property type="project" value="InterPro"/>
</dbReference>
<evidence type="ECO:0000256" key="4">
    <source>
        <dbReference type="ARBA" id="ARBA00023136"/>
    </source>
</evidence>
<evidence type="ECO:0000313" key="8">
    <source>
        <dbReference type="EMBL" id="PUB11101.1"/>
    </source>
</evidence>
<feature type="transmembrane region" description="Helical" evidence="5">
    <location>
        <begin position="6"/>
        <end position="26"/>
    </location>
</feature>
<dbReference type="InterPro" id="IPR043128">
    <property type="entry name" value="Rev_trsase/Diguanyl_cyclase"/>
</dbReference>
<feature type="transmembrane region" description="Helical" evidence="5">
    <location>
        <begin position="314"/>
        <end position="332"/>
    </location>
</feature>
<dbReference type="GO" id="GO:0016020">
    <property type="term" value="C:membrane"/>
    <property type="evidence" value="ECO:0007669"/>
    <property type="project" value="UniProtKB-SubCell"/>
</dbReference>
<dbReference type="InterPro" id="IPR029020">
    <property type="entry name" value="Ammonium/urea_transptr"/>
</dbReference>
<organism evidence="8 9">
    <name type="scientific">Yoonia sediminilitoris</name>
    <dbReference type="NCBI Taxonomy" id="1286148"/>
    <lineage>
        <taxon>Bacteria</taxon>
        <taxon>Pseudomonadati</taxon>
        <taxon>Pseudomonadota</taxon>
        <taxon>Alphaproteobacteria</taxon>
        <taxon>Rhodobacterales</taxon>
        <taxon>Paracoccaceae</taxon>
        <taxon>Yoonia</taxon>
    </lineage>
</organism>
<dbReference type="CDD" id="cd01948">
    <property type="entry name" value="EAL"/>
    <property type="match status" value="1"/>
</dbReference>
<dbReference type="SUPFAM" id="SSF55073">
    <property type="entry name" value="Nucleotide cyclase"/>
    <property type="match status" value="1"/>
</dbReference>
<dbReference type="GO" id="GO:0008519">
    <property type="term" value="F:ammonium channel activity"/>
    <property type="evidence" value="ECO:0007669"/>
    <property type="project" value="InterPro"/>
</dbReference>
<sequence>MEILDVIWVLLCGFMVLDMQAGFLCLETGLSRAKSASNVALKNVSDICVTTLAFWGVGFGLMFGNSYHGLFGTSLFVPGGHSTIFDAAPFLFFQMAFATTVVTIVSGAVAERATFLSYLLVSAATAGLIYPITGHAIWGGIWSGGQEGWLQAMGFIDFAGASVVHSVGGWVALVYCVSLGPRRGRFGKKYRRFESSSIAVASLGVIFLWIGWAGFNAGSALAIDAAIGPIIVRTMLGAAAGGGTALVLSYAIFGFASANLTLNGVIAGLVAGTAGLNHFTGLDAILVGALGSIAMVIASFLMRAAKIDDVVDAVPVHLAPGILGSLTVPFFVSSSDLPAGTVSAQLQVQSIGVAAVALWTISMALLTIYLVNRITPIRVSPRQEVIGLDASEHSIGNAFLDLIEEMKRHQKTGSFNSRVFVERSTEVGMLAHRYNKVLDRVEKEISARIDAMQREKGMRKLAEESYTAMLAAQKESARSAREDRLTKLGNRLLLDEFVQADEKRPAGHLVVVAIDLDRFKGINDRHGHDAGDAVLVATAKRIRDVLRPGRDFAFRIGGDEFILLIDYSDCSGSPSEFCQDLCMQLTARVTYRHLQLEPGASIGIAVCHEQDTSLTRMLKQADMALYQAKTAGRGRVVAYTDQLGESYSSHVNELELFRNALSKNEIIAFAQTQVDAKTKQITGCEILARWRHPHRGIISPDQFIPLAEELNLVAELDQIILGQAIDLDAKLLAVGKPLGSISVNVSASRLASPTLLTELQARQDLPDGLVFEILETAHLDTLDVDVAQTVSDIKDLGIRIEIDDFGTGHASLASILALEPHALKIDGMFVPGIDTQPERAELMRSLISVAEQFGAETVVEGVETLEEAEVLAQLGADKLQGYAFSRPMSIQSLVEQMSGLKTFGT</sequence>
<dbReference type="RefSeq" id="WP_108388254.1">
    <property type="nucleotide sequence ID" value="NZ_QBUD01000015.1"/>
</dbReference>
<comment type="caution">
    <text evidence="8">The sequence shown here is derived from an EMBL/GenBank/DDBJ whole genome shotgun (WGS) entry which is preliminary data.</text>
</comment>
<evidence type="ECO:0000256" key="2">
    <source>
        <dbReference type="ARBA" id="ARBA00022692"/>
    </source>
</evidence>
<feature type="transmembrane region" description="Helical" evidence="5">
    <location>
        <begin position="158"/>
        <end position="177"/>
    </location>
</feature>
<feature type="transmembrane region" description="Helical" evidence="5">
    <location>
        <begin position="352"/>
        <end position="372"/>
    </location>
</feature>
<feature type="domain" description="EAL" evidence="6">
    <location>
        <begin position="650"/>
        <end position="901"/>
    </location>
</feature>
<dbReference type="SUPFAM" id="SSF111352">
    <property type="entry name" value="Ammonium transporter"/>
    <property type="match status" value="1"/>
</dbReference>
<dbReference type="PANTHER" id="PTHR33121">
    <property type="entry name" value="CYCLIC DI-GMP PHOSPHODIESTERASE PDEF"/>
    <property type="match status" value="1"/>
</dbReference>
<evidence type="ECO:0000256" key="1">
    <source>
        <dbReference type="ARBA" id="ARBA00004141"/>
    </source>
</evidence>
<dbReference type="NCBIfam" id="TIGR00254">
    <property type="entry name" value="GGDEF"/>
    <property type="match status" value="1"/>
</dbReference>
<dbReference type="InterPro" id="IPR001633">
    <property type="entry name" value="EAL_dom"/>
</dbReference>
<dbReference type="Gene3D" id="3.20.20.450">
    <property type="entry name" value="EAL domain"/>
    <property type="match status" value="1"/>
</dbReference>
<dbReference type="CDD" id="cd01949">
    <property type="entry name" value="GGDEF"/>
    <property type="match status" value="1"/>
</dbReference>
<protein>
    <submittedName>
        <fullName evidence="8">Amt family ammonium transporter</fullName>
    </submittedName>
</protein>
<feature type="transmembrane region" description="Helical" evidence="5">
    <location>
        <begin position="230"/>
        <end position="253"/>
    </location>
</feature>
<feature type="transmembrane region" description="Helical" evidence="5">
    <location>
        <begin position="260"/>
        <end position="279"/>
    </location>
</feature>
<dbReference type="SUPFAM" id="SSF141868">
    <property type="entry name" value="EAL domain-like"/>
    <property type="match status" value="1"/>
</dbReference>
<dbReference type="Pfam" id="PF00909">
    <property type="entry name" value="Ammonium_transp"/>
    <property type="match status" value="1"/>
</dbReference>
<evidence type="ECO:0000259" key="6">
    <source>
        <dbReference type="PROSITE" id="PS50883"/>
    </source>
</evidence>
<dbReference type="Gene3D" id="1.10.3430.10">
    <property type="entry name" value="Ammonium transporter AmtB like domains"/>
    <property type="match status" value="1"/>
</dbReference>
<reference evidence="8 9" key="1">
    <citation type="submission" date="2018-04" db="EMBL/GenBank/DDBJ databases">
        <title>Genomic Encyclopedia of Archaeal and Bacterial Type Strains, Phase II (KMG-II): from individual species to whole genera.</title>
        <authorList>
            <person name="Goeker M."/>
        </authorList>
    </citation>
    <scope>NUCLEOTIDE SEQUENCE [LARGE SCALE GENOMIC DNA]</scope>
    <source>
        <strain evidence="8 9">DSM 29955</strain>
    </source>
</reference>
<keyword evidence="2 5" id="KW-0812">Transmembrane</keyword>
<comment type="subcellular location">
    <subcellularLocation>
        <location evidence="1">Membrane</location>
        <topology evidence="1">Multi-pass membrane protein</topology>
    </subcellularLocation>
</comment>
<evidence type="ECO:0000256" key="5">
    <source>
        <dbReference type="SAM" id="Phobius"/>
    </source>
</evidence>
<dbReference type="PROSITE" id="PS50883">
    <property type="entry name" value="EAL"/>
    <property type="match status" value="1"/>
</dbReference>
<dbReference type="PANTHER" id="PTHR33121:SF70">
    <property type="entry name" value="SIGNALING PROTEIN YKOW"/>
    <property type="match status" value="1"/>
</dbReference>
<dbReference type="SMART" id="SM00052">
    <property type="entry name" value="EAL"/>
    <property type="match status" value="1"/>
</dbReference>
<dbReference type="EMBL" id="QBUD01000015">
    <property type="protein sequence ID" value="PUB11101.1"/>
    <property type="molecule type" value="Genomic_DNA"/>
</dbReference>
<keyword evidence="9" id="KW-1185">Reference proteome</keyword>
<feature type="transmembrane region" description="Helical" evidence="5">
    <location>
        <begin position="87"/>
        <end position="109"/>
    </location>
</feature>
<dbReference type="AlphaFoldDB" id="A0A2T6K8M3"/>
<feature type="transmembrane region" description="Helical" evidence="5">
    <location>
        <begin position="47"/>
        <end position="67"/>
    </location>
</feature>
<dbReference type="SMART" id="SM00267">
    <property type="entry name" value="GGDEF"/>
    <property type="match status" value="1"/>
</dbReference>
<dbReference type="InterPro" id="IPR024041">
    <property type="entry name" value="NH4_transpt_AmtB-like_dom"/>
</dbReference>
<feature type="transmembrane region" description="Helical" evidence="5">
    <location>
        <begin position="116"/>
        <end position="138"/>
    </location>
</feature>
<dbReference type="Gene3D" id="3.30.70.270">
    <property type="match status" value="1"/>
</dbReference>
<name>A0A2T6K8M3_9RHOB</name>
<dbReference type="InterPro" id="IPR029787">
    <property type="entry name" value="Nucleotide_cyclase"/>
</dbReference>
<dbReference type="PROSITE" id="PS50887">
    <property type="entry name" value="GGDEF"/>
    <property type="match status" value="1"/>
</dbReference>
<evidence type="ECO:0000256" key="3">
    <source>
        <dbReference type="ARBA" id="ARBA00022989"/>
    </source>
</evidence>
<accession>A0A2T6K8M3</accession>